<dbReference type="Proteomes" id="UP000007364">
    <property type="component" value="Unassembled WGS sequence"/>
</dbReference>
<dbReference type="PATRIC" id="fig|555500.3.peg.987"/>
<evidence type="ECO:0000259" key="2">
    <source>
        <dbReference type="Pfam" id="PF19573"/>
    </source>
</evidence>
<gene>
    <name evidence="3" type="ORF">I215_04765</name>
</gene>
<reference evidence="3 4" key="1">
    <citation type="journal article" date="2012" name="J. Bacteriol.">
        <title>Genome Sequence of Galbibacter marinum Type Strain ck-I2-15.</title>
        <authorList>
            <person name="Lai Q."/>
            <person name="Li C."/>
            <person name="Shao Z."/>
        </authorList>
    </citation>
    <scope>NUCLEOTIDE SEQUENCE [LARGE SCALE GENOMIC DNA]</scope>
    <source>
        <strain evidence="4">ck-I2-15</strain>
    </source>
</reference>
<comment type="caution">
    <text evidence="3">The sequence shown here is derived from an EMBL/GenBank/DDBJ whole genome shotgun (WGS) entry which is preliminary data.</text>
</comment>
<dbReference type="OrthoDB" id="654178at2"/>
<dbReference type="SUPFAM" id="SSF56925">
    <property type="entry name" value="OMPA-like"/>
    <property type="match status" value="1"/>
</dbReference>
<dbReference type="InterPro" id="IPR011250">
    <property type="entry name" value="OMP/PagP_B-barrel"/>
</dbReference>
<dbReference type="AlphaFoldDB" id="K2PTG7"/>
<keyword evidence="1" id="KW-0732">Signal</keyword>
<evidence type="ECO:0000313" key="4">
    <source>
        <dbReference type="Proteomes" id="UP000007364"/>
    </source>
</evidence>
<keyword evidence="4" id="KW-1185">Reference proteome</keyword>
<accession>K2PTG7</accession>
<name>K2PTG7_9FLAO</name>
<sequence>MNFRNLAILFMLTTSLSSAQMFEIGGFVGGSNYIGDVGSSWYINPNSLAVGGVFKWNVSERYAYRASVTASQLRASDKDADTYGRFKRGLNFSNNVIEGALGMEFNFWEFDLGPFSRSVTPYIYGGGAVLWYENLYYDELNFQNGNNGDKSALVDKNKITFAIPMALGVKAKINTRFVLGAEVGVRYTFTDNLDGSYPSDDTKVRFGNVLSDDWYVFSGITLTYTFGKESCYSCF</sequence>
<dbReference type="RefSeq" id="WP_008990826.1">
    <property type="nucleotide sequence ID" value="NZ_AMSG01000004.1"/>
</dbReference>
<protein>
    <recommendedName>
        <fullName evidence="2">DUF6089 domain-containing protein</fullName>
    </recommendedName>
</protein>
<feature type="signal peptide" evidence="1">
    <location>
        <begin position="1"/>
        <end position="19"/>
    </location>
</feature>
<dbReference type="Pfam" id="PF19573">
    <property type="entry name" value="DUF6089"/>
    <property type="match status" value="1"/>
</dbReference>
<organism evidence="3 4">
    <name type="scientific">Galbibacter marinus</name>
    <dbReference type="NCBI Taxonomy" id="555500"/>
    <lineage>
        <taxon>Bacteria</taxon>
        <taxon>Pseudomonadati</taxon>
        <taxon>Bacteroidota</taxon>
        <taxon>Flavobacteriia</taxon>
        <taxon>Flavobacteriales</taxon>
        <taxon>Flavobacteriaceae</taxon>
        <taxon>Galbibacter</taxon>
    </lineage>
</organism>
<dbReference type="STRING" id="555500.I215_04765"/>
<dbReference type="InterPro" id="IPR045743">
    <property type="entry name" value="DUF6089"/>
</dbReference>
<evidence type="ECO:0000313" key="3">
    <source>
        <dbReference type="EMBL" id="EKF55835.1"/>
    </source>
</evidence>
<feature type="domain" description="DUF6089" evidence="2">
    <location>
        <begin position="7"/>
        <end position="233"/>
    </location>
</feature>
<proteinExistence type="predicted"/>
<feature type="chain" id="PRO_5003866569" description="DUF6089 domain-containing protein" evidence="1">
    <location>
        <begin position="20"/>
        <end position="235"/>
    </location>
</feature>
<dbReference type="EMBL" id="AMSG01000004">
    <property type="protein sequence ID" value="EKF55835.1"/>
    <property type="molecule type" value="Genomic_DNA"/>
</dbReference>
<dbReference type="eggNOG" id="COG3637">
    <property type="taxonomic scope" value="Bacteria"/>
</dbReference>
<evidence type="ECO:0000256" key="1">
    <source>
        <dbReference type="SAM" id="SignalP"/>
    </source>
</evidence>